<evidence type="ECO:0000256" key="9">
    <source>
        <dbReference type="RuleBase" id="RU365103"/>
    </source>
</evidence>
<dbReference type="PANTHER" id="PTHR42755:SF1">
    <property type="entry name" value="3-DEOXY-D-MANNO-OCTULOSONIC ACID TRANSFERASE, MITOCHONDRIAL-RELATED"/>
    <property type="match status" value="1"/>
</dbReference>
<dbReference type="InterPro" id="IPR007507">
    <property type="entry name" value="Glycos_transf_N"/>
</dbReference>
<gene>
    <name evidence="11" type="ORF">D2N39_17320</name>
</gene>
<evidence type="ECO:0000259" key="10">
    <source>
        <dbReference type="Pfam" id="PF04413"/>
    </source>
</evidence>
<comment type="similarity">
    <text evidence="9">Belongs to the glycosyltransferase group 1 family.</text>
</comment>
<dbReference type="RefSeq" id="WP_119136027.1">
    <property type="nucleotide sequence ID" value="NZ_QXXQ01000012.1"/>
</dbReference>
<keyword evidence="9" id="KW-1003">Cell membrane</keyword>
<dbReference type="UniPathway" id="UPA00958"/>
<keyword evidence="12" id="KW-1185">Reference proteome</keyword>
<dbReference type="InterPro" id="IPR038107">
    <property type="entry name" value="Glycos_transf_N_sf"/>
</dbReference>
<organism evidence="11 12">
    <name type="scientific">Gemmobacter lutimaris</name>
    <dbReference type="NCBI Taxonomy" id="2306023"/>
    <lineage>
        <taxon>Bacteria</taxon>
        <taxon>Pseudomonadati</taxon>
        <taxon>Pseudomonadota</taxon>
        <taxon>Alphaproteobacteria</taxon>
        <taxon>Rhodobacterales</taxon>
        <taxon>Paracoccaceae</taxon>
        <taxon>Gemmobacter</taxon>
    </lineage>
</organism>
<dbReference type="InterPro" id="IPR039901">
    <property type="entry name" value="Kdotransferase"/>
</dbReference>
<dbReference type="GO" id="GO:0005886">
    <property type="term" value="C:plasma membrane"/>
    <property type="evidence" value="ECO:0007669"/>
    <property type="project" value="UniProtKB-SubCell"/>
</dbReference>
<evidence type="ECO:0000256" key="3">
    <source>
        <dbReference type="ARBA" id="ARBA00012621"/>
    </source>
</evidence>
<evidence type="ECO:0000256" key="6">
    <source>
        <dbReference type="ARBA" id="ARBA00031445"/>
    </source>
</evidence>
<evidence type="ECO:0000256" key="2">
    <source>
        <dbReference type="ARBA" id="ARBA00004713"/>
    </source>
</evidence>
<accession>A0A398BIS7</accession>
<feature type="domain" description="3-deoxy-D-manno-octulosonic-acid transferase N-terminal" evidence="10">
    <location>
        <begin position="33"/>
        <end position="194"/>
    </location>
</feature>
<comment type="caution">
    <text evidence="11">The sequence shown here is derived from an EMBL/GenBank/DDBJ whole genome shotgun (WGS) entry which is preliminary data.</text>
</comment>
<evidence type="ECO:0000256" key="5">
    <source>
        <dbReference type="ARBA" id="ARBA00022679"/>
    </source>
</evidence>
<dbReference type="Proteomes" id="UP000266649">
    <property type="component" value="Unassembled WGS sequence"/>
</dbReference>
<keyword evidence="9" id="KW-0472">Membrane</keyword>
<name>A0A398BIS7_9RHOB</name>
<dbReference type="Gene3D" id="3.40.50.2000">
    <property type="entry name" value="Glycogen Phosphorylase B"/>
    <property type="match status" value="1"/>
</dbReference>
<comment type="subcellular location">
    <subcellularLocation>
        <location evidence="9">Cell membrane</location>
    </subcellularLocation>
</comment>
<feature type="active site" description="Proton acceptor" evidence="8">
    <location>
        <position position="55"/>
    </location>
</feature>
<dbReference type="GO" id="GO:0043842">
    <property type="term" value="F:Kdo transferase activity"/>
    <property type="evidence" value="ECO:0007669"/>
    <property type="project" value="UniProtKB-EC"/>
</dbReference>
<reference evidence="11 12" key="1">
    <citation type="submission" date="2018-09" db="EMBL/GenBank/DDBJ databases">
        <title>Gemmobacter lutimaris sp. nov., a marine bacterium isolated from tidal flat.</title>
        <authorList>
            <person name="Lee D.W."/>
            <person name="Yoo Y."/>
            <person name="Kim J.-J."/>
            <person name="Kim B.S."/>
        </authorList>
    </citation>
    <scope>NUCLEOTIDE SEQUENCE [LARGE SCALE GENOMIC DNA]</scope>
    <source>
        <strain evidence="11 12">YJ-T1-11</strain>
    </source>
</reference>
<dbReference type="EC" id="2.4.99.12" evidence="3 9"/>
<evidence type="ECO:0000256" key="8">
    <source>
        <dbReference type="PIRSR" id="PIRSR639901-1"/>
    </source>
</evidence>
<evidence type="ECO:0000256" key="4">
    <source>
        <dbReference type="ARBA" id="ARBA00019077"/>
    </source>
</evidence>
<evidence type="ECO:0000256" key="1">
    <source>
        <dbReference type="ARBA" id="ARBA00003394"/>
    </source>
</evidence>
<comment type="catalytic activity">
    <reaction evidence="7 9">
        <text>lipid IVA (E. coli) + CMP-3-deoxy-beta-D-manno-octulosonate = alpha-Kdo-(2-&gt;6)-lipid IVA (E. coli) + CMP + H(+)</text>
        <dbReference type="Rhea" id="RHEA:28066"/>
        <dbReference type="ChEBI" id="CHEBI:15378"/>
        <dbReference type="ChEBI" id="CHEBI:58603"/>
        <dbReference type="ChEBI" id="CHEBI:60364"/>
        <dbReference type="ChEBI" id="CHEBI:60377"/>
        <dbReference type="ChEBI" id="CHEBI:85987"/>
        <dbReference type="EC" id="2.4.99.12"/>
    </reaction>
</comment>
<comment type="pathway">
    <text evidence="2 9">Bacterial outer membrane biogenesis; LPS core biosynthesis.</text>
</comment>
<comment type="function">
    <text evidence="1 9">Involved in lipopolysaccharide (LPS) biosynthesis. Catalyzes the transfer of 3-deoxy-D-manno-octulosonate (Kdo) residue(s) from CMP-Kdo to lipid IV(A), the tetraacyldisaccharide-1,4'-bisphosphate precursor of lipid A.</text>
</comment>
<keyword evidence="9" id="KW-0448">Lipopolysaccharide biosynthesis</keyword>
<protein>
    <recommendedName>
        <fullName evidence="4 9">3-deoxy-D-manno-octulosonic acid transferase</fullName>
        <shortName evidence="9">Kdo transferase</shortName>
        <ecNumber evidence="3 9">2.4.99.12</ecNumber>
    </recommendedName>
    <alternativeName>
        <fullName evidence="6 9">Lipid IV(A) 3-deoxy-D-manno-octulosonic acid transferase</fullName>
    </alternativeName>
</protein>
<dbReference type="Pfam" id="PF04413">
    <property type="entry name" value="Glycos_transf_N"/>
    <property type="match status" value="1"/>
</dbReference>
<keyword evidence="5 9" id="KW-0808">Transferase</keyword>
<evidence type="ECO:0000313" key="12">
    <source>
        <dbReference type="Proteomes" id="UP000266649"/>
    </source>
</evidence>
<evidence type="ECO:0000313" key="11">
    <source>
        <dbReference type="EMBL" id="RID90529.1"/>
    </source>
</evidence>
<dbReference type="EMBL" id="QXXQ01000012">
    <property type="protein sequence ID" value="RID90529.1"/>
    <property type="molecule type" value="Genomic_DNA"/>
</dbReference>
<proteinExistence type="inferred from homology"/>
<sequence length="416" mass="43401">MRLYRLILRLAFPVLLGVALWQRLTGRSGAGALAERLGHGGQPVDLWLHGASNGELASVRWLVERIVAARPGMRLVVTCNTGTARTMVAGWALPGLEARLAPFDTPGAVARFIAGWQPRALILLENELWPERIGRISERGPVILLGARMSERSATRWARLAPDLVRAILGRVTLASAQDAASEARLVALGLPEGSLGPQLMLKARAAGIMPVTLPFAPPHPRPQILLAASTHEGEDAVVLDAFAAARGNFDLLILAPRHPRRAAAIAALIAARGLPFATRSAGEVPGPETAVYLADTLGEMPFWYAMAGATVIGGSFVPKGGHTPFEPAAHGSAILHGPSVHNFTEVFAALDTGRGAQAAQAETLGPALAGCDAAQQERLATCATELLGGADAAEALLAALLAQLQPASGYSASTS</sequence>
<dbReference type="GO" id="GO:0009244">
    <property type="term" value="P:lipopolysaccharide core region biosynthetic process"/>
    <property type="evidence" value="ECO:0007669"/>
    <property type="project" value="UniProtKB-UniRule"/>
</dbReference>
<dbReference type="PANTHER" id="PTHR42755">
    <property type="entry name" value="3-DEOXY-MANNO-OCTULOSONATE CYTIDYLYLTRANSFERASE"/>
    <property type="match status" value="1"/>
</dbReference>
<dbReference type="GO" id="GO:0009245">
    <property type="term" value="P:lipid A biosynthetic process"/>
    <property type="evidence" value="ECO:0007669"/>
    <property type="project" value="TreeGrafter"/>
</dbReference>
<dbReference type="Gene3D" id="3.40.50.11720">
    <property type="entry name" value="3-Deoxy-D-manno-octulosonic-acid transferase, N-terminal domain"/>
    <property type="match status" value="1"/>
</dbReference>
<dbReference type="AlphaFoldDB" id="A0A398BIS7"/>
<evidence type="ECO:0000256" key="7">
    <source>
        <dbReference type="ARBA" id="ARBA00049183"/>
    </source>
</evidence>
<dbReference type="OrthoDB" id="9789797at2"/>